<dbReference type="InterPro" id="IPR004358">
    <property type="entry name" value="Sig_transdc_His_kin-like_C"/>
</dbReference>
<feature type="domain" description="HAMP" evidence="12">
    <location>
        <begin position="300"/>
        <end position="352"/>
    </location>
</feature>
<gene>
    <name evidence="13" type="primary">ntrY</name>
    <name evidence="13" type="ordered locus">STHERM_c21990</name>
</gene>
<feature type="transmembrane region" description="Helical" evidence="10">
    <location>
        <begin position="12"/>
        <end position="35"/>
    </location>
</feature>
<dbReference type="PROSITE" id="PS50885">
    <property type="entry name" value="HAMP"/>
    <property type="match status" value="1"/>
</dbReference>
<keyword evidence="4" id="KW-0597">Phosphoprotein</keyword>
<evidence type="ECO:0000256" key="4">
    <source>
        <dbReference type="ARBA" id="ARBA00022553"/>
    </source>
</evidence>
<dbReference type="PANTHER" id="PTHR43065">
    <property type="entry name" value="SENSOR HISTIDINE KINASE"/>
    <property type="match status" value="1"/>
</dbReference>
<evidence type="ECO:0000256" key="9">
    <source>
        <dbReference type="ARBA" id="ARBA00023012"/>
    </source>
</evidence>
<evidence type="ECO:0000256" key="3">
    <source>
        <dbReference type="ARBA" id="ARBA00012438"/>
    </source>
</evidence>
<dbReference type="Gene3D" id="1.10.287.130">
    <property type="match status" value="1"/>
</dbReference>
<comment type="subcellular location">
    <subcellularLocation>
        <location evidence="2">Membrane</location>
    </subcellularLocation>
</comment>
<keyword evidence="9" id="KW-0902">Two-component regulatory system</keyword>
<name>E0RRM3_WINT6</name>
<dbReference type="Pfam" id="PF00512">
    <property type="entry name" value="HisKA"/>
    <property type="match status" value="1"/>
</dbReference>
<dbReference type="AlphaFoldDB" id="E0RRM3"/>
<dbReference type="SUPFAM" id="SSF47384">
    <property type="entry name" value="Homodimeric domain of signal transducing histidine kinase"/>
    <property type="match status" value="1"/>
</dbReference>
<keyword evidence="8" id="KW-0067">ATP-binding</keyword>
<dbReference type="Gene3D" id="3.30.565.10">
    <property type="entry name" value="Histidine kinase-like ATPase, C-terminal domain"/>
    <property type="match status" value="1"/>
</dbReference>
<dbReference type="SMART" id="SM00304">
    <property type="entry name" value="HAMP"/>
    <property type="match status" value="1"/>
</dbReference>
<keyword evidence="5 13" id="KW-0808">Transferase</keyword>
<keyword evidence="10" id="KW-0472">Membrane</keyword>
<dbReference type="CDD" id="cd00075">
    <property type="entry name" value="HATPase"/>
    <property type="match status" value="1"/>
</dbReference>
<dbReference type="PROSITE" id="PS50109">
    <property type="entry name" value="HIS_KIN"/>
    <property type="match status" value="1"/>
</dbReference>
<organism evidence="13 14">
    <name type="scientific">Winmispira thermophila (strain ATCC 49972 / DSM 6192 / RI 19.B1)</name>
    <name type="common">Spirochaeta thermophila</name>
    <dbReference type="NCBI Taxonomy" id="665571"/>
    <lineage>
        <taxon>Bacteria</taxon>
        <taxon>Pseudomonadati</taxon>
        <taxon>Spirochaetota</taxon>
        <taxon>Spirochaetia</taxon>
        <taxon>Winmispirales</taxon>
        <taxon>Winmispiraceae</taxon>
        <taxon>Winmispira</taxon>
    </lineage>
</organism>
<keyword evidence="10" id="KW-1133">Transmembrane helix</keyword>
<evidence type="ECO:0000256" key="6">
    <source>
        <dbReference type="ARBA" id="ARBA00022741"/>
    </source>
</evidence>
<dbReference type="Gene3D" id="6.10.340.10">
    <property type="match status" value="1"/>
</dbReference>
<evidence type="ECO:0000256" key="5">
    <source>
        <dbReference type="ARBA" id="ARBA00022679"/>
    </source>
</evidence>
<dbReference type="GO" id="GO:0000155">
    <property type="term" value="F:phosphorelay sensor kinase activity"/>
    <property type="evidence" value="ECO:0007669"/>
    <property type="project" value="InterPro"/>
</dbReference>
<dbReference type="EMBL" id="CP001698">
    <property type="protein sequence ID" value="ADN03127.1"/>
    <property type="molecule type" value="Genomic_DNA"/>
</dbReference>
<dbReference type="HOGENOM" id="CLU_019564_2_0_12"/>
<evidence type="ECO:0000259" key="12">
    <source>
        <dbReference type="PROSITE" id="PS50885"/>
    </source>
</evidence>
<dbReference type="RefSeq" id="WP_013314965.1">
    <property type="nucleotide sequence ID" value="NC_014484.1"/>
</dbReference>
<dbReference type="InterPro" id="IPR003661">
    <property type="entry name" value="HisK_dim/P_dom"/>
</dbReference>
<keyword evidence="6" id="KW-0547">Nucleotide-binding</keyword>
<dbReference type="GO" id="GO:0016020">
    <property type="term" value="C:membrane"/>
    <property type="evidence" value="ECO:0007669"/>
    <property type="project" value="UniProtKB-SubCell"/>
</dbReference>
<dbReference type="PaxDb" id="665571-STHERM_c21990"/>
<evidence type="ECO:0000256" key="7">
    <source>
        <dbReference type="ARBA" id="ARBA00022777"/>
    </source>
</evidence>
<evidence type="ECO:0000313" key="14">
    <source>
        <dbReference type="Proteomes" id="UP000001296"/>
    </source>
</evidence>
<dbReference type="EC" id="2.7.13.3" evidence="3"/>
<dbReference type="Pfam" id="PF00672">
    <property type="entry name" value="HAMP"/>
    <property type="match status" value="1"/>
</dbReference>
<dbReference type="InterPro" id="IPR036890">
    <property type="entry name" value="HATPase_C_sf"/>
</dbReference>
<protein>
    <recommendedName>
        <fullName evidence="3">histidine kinase</fullName>
        <ecNumber evidence="3">2.7.13.3</ecNumber>
    </recommendedName>
</protein>
<dbReference type="Pfam" id="PF02518">
    <property type="entry name" value="HATPase_c"/>
    <property type="match status" value="1"/>
</dbReference>
<dbReference type="InterPro" id="IPR005467">
    <property type="entry name" value="His_kinase_dom"/>
</dbReference>
<dbReference type="PANTHER" id="PTHR43065:SF10">
    <property type="entry name" value="PEROXIDE STRESS-ACTIVATED HISTIDINE KINASE MAK3"/>
    <property type="match status" value="1"/>
</dbReference>
<evidence type="ECO:0000256" key="2">
    <source>
        <dbReference type="ARBA" id="ARBA00004370"/>
    </source>
</evidence>
<reference key="1">
    <citation type="submission" date="2009-08" db="EMBL/GenBank/DDBJ databases">
        <title>The genome sequence of Spirochaeta thermophila DSM6192.</title>
        <authorList>
            <person name="Angelov A."/>
            <person name="Mientus M."/>
            <person name="Wittenberg S."/>
            <person name="Lehmann R."/>
            <person name="Liesegang H."/>
            <person name="Daniel R."/>
            <person name="Liebl W."/>
        </authorList>
    </citation>
    <scope>NUCLEOTIDE SEQUENCE</scope>
    <source>
        <strain>DSM 6192</strain>
    </source>
</reference>
<sequence>MRIPGFFFSRRTLVSLILTYLLMVVLMFLLAHRAITRIPFSTGPAGTFLLLSGLAFFLAVLVVLGAYVVKTLQEVRARKPGIFLKLRLILLFSFLTLVASVPQGLLAINVIREVIGGWFQMGVTEALQSGVNFAVSYYTERVELLGRVNNHPLYLHSLQQDAPEETWRLLRSLYQEISSFEIIQDGRRVFWAGDPSFLLPSPEEEETLTSPVTRESIEGLTVLRVRRVFERGSTLSLAVISLSMPPWYVDQSNRLTELRDRFLLLDRYQGPFLLSLILFYGFFALPLVFLALLLGFLLSDDFLKPLIQLEHDMRRIAAGELSFRPTFTPRSEIAFLIRAFATMLTELERNREKLLQAEKIATWQDIAQQLAHEIKNPLTPIRLAAERIRRKAEGVEDEALQRVLDQSTQIILHEVNRLTRLLEEFRDFSRLREPTLTPCNLRSLLSHILSSYDAPQTPYRFHLDTPEDIVIQADEEHLKQALSNLIQNAIDAGAGKEQTITVRLLRTSRDGRSYATIEIRDEGHGIPEDQQRLVFLPYYTTKRQGTGLGLAIVQRIVLDHNGKIWFTSEVGKGSTFYIELPVEP</sequence>
<feature type="transmembrane region" description="Helical" evidence="10">
    <location>
        <begin position="272"/>
        <end position="298"/>
    </location>
</feature>
<reference evidence="13 14" key="2">
    <citation type="journal article" date="2010" name="J. Bacteriol.">
        <title>Genome sequence of the polysaccharide-degrading, thermophilic anaerobe Spirochaeta thermophila DSM 6192.</title>
        <authorList>
            <person name="Angelov A."/>
            <person name="Liebl S."/>
            <person name="Ballschmiter M."/>
            <person name="Bomeke M."/>
            <person name="Lehmann R."/>
            <person name="Liesegang H."/>
            <person name="Daniel R."/>
            <person name="Liebl W."/>
        </authorList>
    </citation>
    <scope>NUCLEOTIDE SEQUENCE [LARGE SCALE GENOMIC DNA]</scope>
    <source>
        <strain evidence="14">ATCC 49972 / DSM 6192 / RI 19.B1</strain>
    </source>
</reference>
<dbReference type="GO" id="GO:0005524">
    <property type="term" value="F:ATP binding"/>
    <property type="evidence" value="ECO:0007669"/>
    <property type="project" value="UniProtKB-KW"/>
</dbReference>
<dbReference type="CDD" id="cd06225">
    <property type="entry name" value="HAMP"/>
    <property type="match status" value="1"/>
</dbReference>
<dbReference type="CDD" id="cd00082">
    <property type="entry name" value="HisKA"/>
    <property type="match status" value="1"/>
</dbReference>
<dbReference type="eggNOG" id="COG5000">
    <property type="taxonomic scope" value="Bacteria"/>
</dbReference>
<keyword evidence="7" id="KW-0418">Kinase</keyword>
<feature type="transmembrane region" description="Helical" evidence="10">
    <location>
        <begin position="89"/>
        <end position="111"/>
    </location>
</feature>
<dbReference type="Proteomes" id="UP000001296">
    <property type="component" value="Chromosome"/>
</dbReference>
<feature type="transmembrane region" description="Helical" evidence="10">
    <location>
        <begin position="47"/>
        <end position="69"/>
    </location>
</feature>
<proteinExistence type="predicted"/>
<keyword evidence="10" id="KW-0812">Transmembrane</keyword>
<dbReference type="SUPFAM" id="SSF158472">
    <property type="entry name" value="HAMP domain-like"/>
    <property type="match status" value="1"/>
</dbReference>
<evidence type="ECO:0000256" key="10">
    <source>
        <dbReference type="SAM" id="Phobius"/>
    </source>
</evidence>
<accession>E0RRM3</accession>
<dbReference type="SMART" id="SM00387">
    <property type="entry name" value="HATPase_c"/>
    <property type="match status" value="1"/>
</dbReference>
<dbReference type="SUPFAM" id="SSF55874">
    <property type="entry name" value="ATPase domain of HSP90 chaperone/DNA topoisomerase II/histidine kinase"/>
    <property type="match status" value="1"/>
</dbReference>
<feature type="domain" description="Histidine kinase" evidence="11">
    <location>
        <begin position="369"/>
        <end position="584"/>
    </location>
</feature>
<dbReference type="PRINTS" id="PR00344">
    <property type="entry name" value="BCTRLSENSOR"/>
</dbReference>
<dbReference type="SMART" id="SM00388">
    <property type="entry name" value="HisKA"/>
    <property type="match status" value="1"/>
</dbReference>
<evidence type="ECO:0000259" key="11">
    <source>
        <dbReference type="PROSITE" id="PS50109"/>
    </source>
</evidence>
<comment type="catalytic activity">
    <reaction evidence="1">
        <text>ATP + protein L-histidine = ADP + protein N-phospho-L-histidine.</text>
        <dbReference type="EC" id="2.7.13.3"/>
    </reaction>
</comment>
<dbReference type="InterPro" id="IPR003660">
    <property type="entry name" value="HAMP_dom"/>
</dbReference>
<dbReference type="InterPro" id="IPR003594">
    <property type="entry name" value="HATPase_dom"/>
</dbReference>
<evidence type="ECO:0000256" key="1">
    <source>
        <dbReference type="ARBA" id="ARBA00000085"/>
    </source>
</evidence>
<evidence type="ECO:0000256" key="8">
    <source>
        <dbReference type="ARBA" id="ARBA00022840"/>
    </source>
</evidence>
<dbReference type="InterPro" id="IPR036097">
    <property type="entry name" value="HisK_dim/P_sf"/>
</dbReference>
<evidence type="ECO:0000313" key="13">
    <source>
        <dbReference type="EMBL" id="ADN03127.1"/>
    </source>
</evidence>
<dbReference type="KEGG" id="sta:STHERM_c21990"/>